<dbReference type="AlphaFoldDB" id="A0A1E7LZR3"/>
<dbReference type="GO" id="GO:0034204">
    <property type="term" value="P:lipid translocation"/>
    <property type="evidence" value="ECO:0007669"/>
    <property type="project" value="TreeGrafter"/>
</dbReference>
<keyword evidence="3 9" id="KW-0812">Transmembrane</keyword>
<feature type="region of interest" description="Disordered" evidence="8">
    <location>
        <begin position="162"/>
        <end position="194"/>
    </location>
</feature>
<dbReference type="GO" id="GO:0008360">
    <property type="term" value="P:regulation of cell shape"/>
    <property type="evidence" value="ECO:0007669"/>
    <property type="project" value="UniProtKB-KW"/>
</dbReference>
<dbReference type="OrthoDB" id="3695748at2"/>
<protein>
    <submittedName>
        <fullName evidence="10">Virulence factor MviN</fullName>
    </submittedName>
</protein>
<keyword evidence="5" id="KW-0573">Peptidoglycan synthesis</keyword>
<keyword evidence="11" id="KW-1185">Reference proteome</keyword>
<feature type="transmembrane region" description="Helical" evidence="9">
    <location>
        <begin position="585"/>
        <end position="607"/>
    </location>
</feature>
<feature type="transmembrane region" description="Helical" evidence="9">
    <location>
        <begin position="525"/>
        <end position="545"/>
    </location>
</feature>
<reference evidence="10 11" key="1">
    <citation type="journal article" date="2016" name="Front. Microbiol.">
        <title>Comparative Genomics Analysis of Streptomyces Species Reveals Their Adaptation to the Marine Environment and Their Diversity at the Genomic Level.</title>
        <authorList>
            <person name="Tian X."/>
            <person name="Zhang Z."/>
            <person name="Yang T."/>
            <person name="Chen M."/>
            <person name="Li J."/>
            <person name="Chen F."/>
            <person name="Yang J."/>
            <person name="Li W."/>
            <person name="Zhang B."/>
            <person name="Zhang Z."/>
            <person name="Wu J."/>
            <person name="Zhang C."/>
            <person name="Long L."/>
            <person name="Xiao J."/>
        </authorList>
    </citation>
    <scope>NUCLEOTIDE SEQUENCE [LARGE SCALE GENOMIC DNA]</scope>
    <source>
        <strain evidence="10 11">SCSIO M10372</strain>
    </source>
</reference>
<feature type="transmembrane region" description="Helical" evidence="9">
    <location>
        <begin position="341"/>
        <end position="358"/>
    </location>
</feature>
<keyword evidence="2" id="KW-1003">Cell membrane</keyword>
<evidence type="ECO:0000256" key="3">
    <source>
        <dbReference type="ARBA" id="ARBA00022692"/>
    </source>
</evidence>
<feature type="transmembrane region" description="Helical" evidence="9">
    <location>
        <begin position="205"/>
        <end position="231"/>
    </location>
</feature>
<evidence type="ECO:0000256" key="4">
    <source>
        <dbReference type="ARBA" id="ARBA00022960"/>
    </source>
</evidence>
<dbReference type="InterPro" id="IPR004268">
    <property type="entry name" value="MurJ"/>
</dbReference>
<sequence length="627" mass="64216">MSETGTGTGAEALPQTEALPQAGALPQAEEALPPSEALAHAEPAPPLLPAPGQPPGSGPGGRGTTAVDPAPDPADGGEAPGLGSFLARAAAATAVLTVLGAALGLVRDQAIARYFGASDASDAFLIAWAVPEMAATLLIEDGMALLLVPAFSLALTRRAADQATTEPGTGSAGATGEPGNGKAEPTGEPGPDPVRELVAVTLPRLCLLLTAGAALLMVGAPWVVGVLAPGLADPGLAVDCTRLTAVTVLTFGITGYFSAALRAHRSFLPPAGVYVAYNIGIIGMTLALHAVWGVRAAAAGVAVGSLLMILTQLPTFLRLLPLARPRLRRPVRLGRRAVRTAPLLGMTVLAPIVVFVVSRQSQVLVERFLASTLPAGAISHLNYAQKVAQMPMVLSLMICTVTFPVVARAMADGQREKARRRVERDLALAGMVVLLGTAVVLGYAPQIIEVLFQRGAFDVSDTEATAQVMRVYAAGLLGHCLVGALSRPFFSSTRPTWFPAFAMGTGLLVTMGAGYALTYRFGVDGIATANALGISTTALLLLMGLGTRVVPIRARAVTVSLGRLTGAALLAGAAGWAAAPMVPDAVLSLAAGCVLVPAVFFLTGLALRSPEVVSLLALIRRRFTDGR</sequence>
<evidence type="ECO:0000256" key="6">
    <source>
        <dbReference type="ARBA" id="ARBA00022989"/>
    </source>
</evidence>
<dbReference type="EMBL" id="LJGZ01000010">
    <property type="protein sequence ID" value="OEV21598.1"/>
    <property type="molecule type" value="Genomic_DNA"/>
</dbReference>
<evidence type="ECO:0000256" key="5">
    <source>
        <dbReference type="ARBA" id="ARBA00022984"/>
    </source>
</evidence>
<comment type="caution">
    <text evidence="10">The sequence shown here is derived from an EMBL/GenBank/DDBJ whole genome shotgun (WGS) entry which is preliminary data.</text>
</comment>
<feature type="transmembrane region" description="Helical" evidence="9">
    <location>
        <begin position="85"/>
        <end position="106"/>
    </location>
</feature>
<evidence type="ECO:0000256" key="2">
    <source>
        <dbReference type="ARBA" id="ARBA00022475"/>
    </source>
</evidence>
<feature type="transmembrane region" description="Helical" evidence="9">
    <location>
        <begin position="273"/>
        <end position="292"/>
    </location>
</feature>
<dbReference type="GO" id="GO:0015648">
    <property type="term" value="F:lipid-linked peptidoglycan transporter activity"/>
    <property type="evidence" value="ECO:0007669"/>
    <property type="project" value="TreeGrafter"/>
</dbReference>
<dbReference type="PRINTS" id="PR01806">
    <property type="entry name" value="VIRFACTRMVIN"/>
</dbReference>
<dbReference type="GO" id="GO:0005886">
    <property type="term" value="C:plasma membrane"/>
    <property type="evidence" value="ECO:0007669"/>
    <property type="project" value="UniProtKB-SubCell"/>
</dbReference>
<evidence type="ECO:0000256" key="1">
    <source>
        <dbReference type="ARBA" id="ARBA00004651"/>
    </source>
</evidence>
<accession>A0A1E7LZR3</accession>
<dbReference type="PANTHER" id="PTHR47019:SF1">
    <property type="entry name" value="LIPID II FLIPPASE MURJ"/>
    <property type="match status" value="1"/>
</dbReference>
<keyword evidence="7 9" id="KW-0472">Membrane</keyword>
<evidence type="ECO:0000313" key="11">
    <source>
        <dbReference type="Proteomes" id="UP000175971"/>
    </source>
</evidence>
<dbReference type="PATRIC" id="fig|518642.7.peg.1385"/>
<feature type="transmembrane region" description="Helical" evidence="9">
    <location>
        <begin position="243"/>
        <end position="261"/>
    </location>
</feature>
<feature type="compositionally biased region" description="Low complexity" evidence="8">
    <location>
        <begin position="20"/>
        <end position="42"/>
    </location>
</feature>
<feature type="compositionally biased region" description="Gly residues" evidence="8">
    <location>
        <begin position="170"/>
        <end position="179"/>
    </location>
</feature>
<name>A0A1E7LZR3_9ACTN</name>
<dbReference type="RefSeq" id="WP_070200283.1">
    <property type="nucleotide sequence ID" value="NZ_LJGZ01000010.1"/>
</dbReference>
<dbReference type="Proteomes" id="UP000175971">
    <property type="component" value="Unassembled WGS sequence"/>
</dbReference>
<feature type="region of interest" description="Disordered" evidence="8">
    <location>
        <begin position="1"/>
        <end position="79"/>
    </location>
</feature>
<feature type="transmembrane region" description="Helical" evidence="9">
    <location>
        <begin position="298"/>
        <end position="320"/>
    </location>
</feature>
<dbReference type="InterPro" id="IPR051050">
    <property type="entry name" value="Lipid_II_flippase_MurJ/MviN"/>
</dbReference>
<evidence type="ECO:0000313" key="10">
    <source>
        <dbReference type="EMBL" id="OEV21598.1"/>
    </source>
</evidence>
<feature type="compositionally biased region" description="Pro residues" evidence="8">
    <location>
        <begin position="43"/>
        <end position="57"/>
    </location>
</feature>
<comment type="subcellular location">
    <subcellularLocation>
        <location evidence="1">Cell membrane</location>
        <topology evidence="1">Multi-pass membrane protein</topology>
    </subcellularLocation>
</comment>
<organism evidence="10 11">
    <name type="scientific">Streptomyces nanshensis</name>
    <dbReference type="NCBI Taxonomy" id="518642"/>
    <lineage>
        <taxon>Bacteria</taxon>
        <taxon>Bacillati</taxon>
        <taxon>Actinomycetota</taxon>
        <taxon>Actinomycetes</taxon>
        <taxon>Kitasatosporales</taxon>
        <taxon>Streptomycetaceae</taxon>
        <taxon>Streptomyces</taxon>
    </lineage>
</organism>
<feature type="transmembrane region" description="Helical" evidence="9">
    <location>
        <begin position="388"/>
        <end position="406"/>
    </location>
</feature>
<feature type="transmembrane region" description="Helical" evidence="9">
    <location>
        <begin position="426"/>
        <end position="448"/>
    </location>
</feature>
<feature type="transmembrane region" description="Helical" evidence="9">
    <location>
        <begin position="497"/>
        <end position="519"/>
    </location>
</feature>
<evidence type="ECO:0000256" key="9">
    <source>
        <dbReference type="SAM" id="Phobius"/>
    </source>
</evidence>
<gene>
    <name evidence="10" type="ORF">AN221_07045</name>
</gene>
<evidence type="ECO:0000256" key="8">
    <source>
        <dbReference type="SAM" id="MobiDB-lite"/>
    </source>
</evidence>
<dbReference type="GO" id="GO:0009252">
    <property type="term" value="P:peptidoglycan biosynthetic process"/>
    <property type="evidence" value="ECO:0007669"/>
    <property type="project" value="UniProtKB-KW"/>
</dbReference>
<dbReference type="PANTHER" id="PTHR47019">
    <property type="entry name" value="LIPID II FLIPPASE MURJ"/>
    <property type="match status" value="1"/>
</dbReference>
<proteinExistence type="predicted"/>
<evidence type="ECO:0000256" key="7">
    <source>
        <dbReference type="ARBA" id="ARBA00023136"/>
    </source>
</evidence>
<dbReference type="Pfam" id="PF03023">
    <property type="entry name" value="MurJ"/>
    <property type="match status" value="1"/>
</dbReference>
<keyword evidence="4" id="KW-0133">Cell shape</keyword>
<keyword evidence="6 9" id="KW-1133">Transmembrane helix</keyword>
<feature type="transmembrane region" description="Helical" evidence="9">
    <location>
        <begin position="468"/>
        <end position="485"/>
    </location>
</feature>
<feature type="transmembrane region" description="Helical" evidence="9">
    <location>
        <begin position="557"/>
        <end position="579"/>
    </location>
</feature>